<evidence type="ECO:0000313" key="3">
    <source>
        <dbReference type="Proteomes" id="UP000255365"/>
    </source>
</evidence>
<protein>
    <submittedName>
        <fullName evidence="2">Uncharacterized protein</fullName>
    </submittedName>
</protein>
<feature type="chain" id="PRO_5016621018" evidence="1">
    <location>
        <begin position="26"/>
        <end position="68"/>
    </location>
</feature>
<name>A0A370S4Z7_PSEJE</name>
<evidence type="ECO:0000313" key="2">
    <source>
        <dbReference type="EMBL" id="RDL14724.1"/>
    </source>
</evidence>
<accession>A0A370S4Z7</accession>
<gene>
    <name evidence="2" type="ORF">DEU51_11861</name>
</gene>
<comment type="caution">
    <text evidence="2">The sequence shown here is derived from an EMBL/GenBank/DDBJ whole genome shotgun (WGS) entry which is preliminary data.</text>
</comment>
<reference evidence="2 3" key="1">
    <citation type="submission" date="2018-07" db="EMBL/GenBank/DDBJ databases">
        <title>Genome sequencing of rice bacterial endophytes.</title>
        <authorList>
            <person name="Venturi V."/>
        </authorList>
    </citation>
    <scope>NUCLEOTIDE SEQUENCE [LARGE SCALE GENOMIC DNA]</scope>
    <source>
        <strain evidence="2 3">E2333</strain>
    </source>
</reference>
<dbReference type="EMBL" id="QRAV01000018">
    <property type="protein sequence ID" value="RDL14724.1"/>
    <property type="molecule type" value="Genomic_DNA"/>
</dbReference>
<feature type="signal peptide" evidence="1">
    <location>
        <begin position="1"/>
        <end position="25"/>
    </location>
</feature>
<proteinExistence type="predicted"/>
<dbReference type="AlphaFoldDB" id="A0A370S4Z7"/>
<sequence length="68" mass="6876">MPLNKARIGVSAALIGCTFASTAHAASEHEMAVGGAALYQVCAQKHPPVSAYLSPLLIDSTTHGGEGV</sequence>
<keyword evidence="1" id="KW-0732">Signal</keyword>
<evidence type="ECO:0000256" key="1">
    <source>
        <dbReference type="SAM" id="SignalP"/>
    </source>
</evidence>
<dbReference type="Proteomes" id="UP000255365">
    <property type="component" value="Unassembled WGS sequence"/>
</dbReference>
<organism evidence="2 3">
    <name type="scientific">Pseudomonas jessenii</name>
    <dbReference type="NCBI Taxonomy" id="77298"/>
    <lineage>
        <taxon>Bacteria</taxon>
        <taxon>Pseudomonadati</taxon>
        <taxon>Pseudomonadota</taxon>
        <taxon>Gammaproteobacteria</taxon>
        <taxon>Pseudomonadales</taxon>
        <taxon>Pseudomonadaceae</taxon>
        <taxon>Pseudomonas</taxon>
    </lineage>
</organism>